<proteinExistence type="predicted"/>
<protein>
    <submittedName>
        <fullName evidence="2">Iron Transport-associated domain protein</fullName>
    </submittedName>
</protein>
<sequence>MLHMRRKTLCIALVLLLLALAAGCEKKAKALADGTYTVAATLNGGTGKAKIASPLQLTVQDGKITATLVWSSANYDYMKVNGVRYDAVIEDGHSVFTVPVASLEEPLPVVADTVAMSAPHEIEYTITFDAASLAASGK</sequence>
<evidence type="ECO:0000256" key="1">
    <source>
        <dbReference type="SAM" id="SignalP"/>
    </source>
</evidence>
<name>W0FL87_9BACT</name>
<feature type="chain" id="PRO_5004789350" evidence="1">
    <location>
        <begin position="22"/>
        <end position="138"/>
    </location>
</feature>
<feature type="signal peptide" evidence="1">
    <location>
        <begin position="1"/>
        <end position="21"/>
    </location>
</feature>
<keyword evidence="1" id="KW-0732">Signal</keyword>
<evidence type="ECO:0000313" key="2">
    <source>
        <dbReference type="EMBL" id="AHF23735.1"/>
    </source>
</evidence>
<accession>W0FL87</accession>
<dbReference type="InterPro" id="IPR037250">
    <property type="entry name" value="NEAT_dom_sf"/>
</dbReference>
<reference evidence="2" key="1">
    <citation type="journal article" date="2013" name="PLoS ONE">
        <title>Metagenomic insights into the carbohydrate-active enzymes carried by the microorganisms adhering to solid digesta in the rumen of cows.</title>
        <authorList>
            <person name="Wang L."/>
            <person name="Hatem A."/>
            <person name="Catalyurek U.V."/>
            <person name="Morrison M."/>
            <person name="Yu Z."/>
        </authorList>
    </citation>
    <scope>NUCLEOTIDE SEQUENCE</scope>
</reference>
<dbReference type="Gene3D" id="2.60.40.1850">
    <property type="match status" value="1"/>
</dbReference>
<organism evidence="2">
    <name type="scientific">uncultured bacterium Contig3b</name>
    <dbReference type="NCBI Taxonomy" id="1393568"/>
    <lineage>
        <taxon>Bacteria</taxon>
        <taxon>environmental samples</taxon>
    </lineage>
</organism>
<dbReference type="AlphaFoldDB" id="W0FL87"/>
<dbReference type="PROSITE" id="PS51257">
    <property type="entry name" value="PROKAR_LIPOPROTEIN"/>
    <property type="match status" value="1"/>
</dbReference>
<dbReference type="EMBL" id="KC246773">
    <property type="protein sequence ID" value="AHF23735.1"/>
    <property type="molecule type" value="Genomic_DNA"/>
</dbReference>